<dbReference type="OrthoDB" id="9814202at2"/>
<proteinExistence type="predicted"/>
<dbReference type="PROSITE" id="PS50887">
    <property type="entry name" value="GGDEF"/>
    <property type="match status" value="1"/>
</dbReference>
<dbReference type="Gene3D" id="3.30.70.270">
    <property type="match status" value="1"/>
</dbReference>
<dbReference type="InterPro" id="IPR001633">
    <property type="entry name" value="EAL_dom"/>
</dbReference>
<protein>
    <submittedName>
        <fullName evidence="4">EAL domain-containing protein</fullName>
    </submittedName>
</protein>
<gene>
    <name evidence="4" type="ORF">GRI91_03905</name>
</gene>
<sequence length="542" mass="59463">MHKATKQPAKRPKQDVVGLGISIAALILFVGIAGSVAPRLVNYWAGRGSPPDVVLSTALLLNIALILFAWRHYKYLQTELDERREAEKLARQLANTDPLTGCLNRRSGIPTIDDLIGDARANADSVAVMMVDLDNFKKINDANGHKVGDEVLLETASRIKKAIPRGSVLARLGGDEFACAVRYPRGETDKIDKMAERVIAEISAPIKAGDVSASITLSLGIATCKEGSDCTAEKLLHQADIAMYQAKHGGRNQATWFEEAMETELQARSGFEERIRRGIAQGEFVPYYQQQIDLETGELVGFEMLARWNSPEDGLVSPDLFISVAEETGLICELSEMLIAQALEDAMQWDPRLTLSVNISSVQLCDPWFAQRLLRLLNETGFPAKRFDIEITENCLNEDLGAVRAVITSLKNQGVNVTLDDFGTGYSSLARLKALPFDKLKIDKTFVAELSKEGGNTKFVEAIVSLGAGLDLPVTAEGIETKEVLEALRKFGKLKGQGYLYGRPEDSRTTNDLLSARKLLRQAIRSNDKNKDVTGLKESRAG</sequence>
<keyword evidence="1" id="KW-0472">Membrane</keyword>
<dbReference type="Gene3D" id="3.20.20.450">
    <property type="entry name" value="EAL domain"/>
    <property type="match status" value="1"/>
</dbReference>
<organism evidence="4 5">
    <name type="scientific">Altericroceibacterium endophyticum</name>
    <dbReference type="NCBI Taxonomy" id="1808508"/>
    <lineage>
        <taxon>Bacteria</taxon>
        <taxon>Pseudomonadati</taxon>
        <taxon>Pseudomonadota</taxon>
        <taxon>Alphaproteobacteria</taxon>
        <taxon>Sphingomonadales</taxon>
        <taxon>Erythrobacteraceae</taxon>
        <taxon>Altericroceibacterium</taxon>
    </lineage>
</organism>
<dbReference type="CDD" id="cd01948">
    <property type="entry name" value="EAL"/>
    <property type="match status" value="1"/>
</dbReference>
<dbReference type="RefSeq" id="WP_160735272.1">
    <property type="nucleotide sequence ID" value="NZ_WTYT01000001.1"/>
</dbReference>
<evidence type="ECO:0000256" key="1">
    <source>
        <dbReference type="SAM" id="Phobius"/>
    </source>
</evidence>
<dbReference type="Proteomes" id="UP000438476">
    <property type="component" value="Unassembled WGS sequence"/>
</dbReference>
<dbReference type="SMART" id="SM00052">
    <property type="entry name" value="EAL"/>
    <property type="match status" value="1"/>
</dbReference>
<dbReference type="AlphaFoldDB" id="A0A6I4T5A4"/>
<name>A0A6I4T5A4_9SPHN</name>
<dbReference type="CDD" id="cd01949">
    <property type="entry name" value="GGDEF"/>
    <property type="match status" value="1"/>
</dbReference>
<keyword evidence="5" id="KW-1185">Reference proteome</keyword>
<dbReference type="SUPFAM" id="SSF141868">
    <property type="entry name" value="EAL domain-like"/>
    <property type="match status" value="1"/>
</dbReference>
<dbReference type="NCBIfam" id="TIGR00254">
    <property type="entry name" value="GGDEF"/>
    <property type="match status" value="1"/>
</dbReference>
<comment type="caution">
    <text evidence="4">The sequence shown here is derived from an EMBL/GenBank/DDBJ whole genome shotgun (WGS) entry which is preliminary data.</text>
</comment>
<evidence type="ECO:0000259" key="2">
    <source>
        <dbReference type="PROSITE" id="PS50883"/>
    </source>
</evidence>
<evidence type="ECO:0000313" key="4">
    <source>
        <dbReference type="EMBL" id="MXO64895.1"/>
    </source>
</evidence>
<feature type="domain" description="GGDEF" evidence="3">
    <location>
        <begin position="124"/>
        <end position="259"/>
    </location>
</feature>
<dbReference type="InterPro" id="IPR000160">
    <property type="entry name" value="GGDEF_dom"/>
</dbReference>
<feature type="transmembrane region" description="Helical" evidence="1">
    <location>
        <begin position="16"/>
        <end position="41"/>
    </location>
</feature>
<dbReference type="SUPFAM" id="SSF55073">
    <property type="entry name" value="Nucleotide cyclase"/>
    <property type="match status" value="1"/>
</dbReference>
<dbReference type="SMART" id="SM00267">
    <property type="entry name" value="GGDEF"/>
    <property type="match status" value="1"/>
</dbReference>
<evidence type="ECO:0000313" key="5">
    <source>
        <dbReference type="Proteomes" id="UP000438476"/>
    </source>
</evidence>
<feature type="transmembrane region" description="Helical" evidence="1">
    <location>
        <begin position="53"/>
        <end position="70"/>
    </location>
</feature>
<dbReference type="Pfam" id="PF00563">
    <property type="entry name" value="EAL"/>
    <property type="match status" value="1"/>
</dbReference>
<dbReference type="PROSITE" id="PS50883">
    <property type="entry name" value="EAL"/>
    <property type="match status" value="1"/>
</dbReference>
<keyword evidence="1" id="KW-0812">Transmembrane</keyword>
<dbReference type="InterPro" id="IPR035919">
    <property type="entry name" value="EAL_sf"/>
</dbReference>
<accession>A0A6I4T5A4</accession>
<dbReference type="Pfam" id="PF00990">
    <property type="entry name" value="GGDEF"/>
    <property type="match status" value="1"/>
</dbReference>
<dbReference type="PANTHER" id="PTHR44757:SF2">
    <property type="entry name" value="BIOFILM ARCHITECTURE MAINTENANCE PROTEIN MBAA"/>
    <property type="match status" value="1"/>
</dbReference>
<dbReference type="InterPro" id="IPR043128">
    <property type="entry name" value="Rev_trsase/Diguanyl_cyclase"/>
</dbReference>
<keyword evidence="1" id="KW-1133">Transmembrane helix</keyword>
<reference evidence="4 5" key="1">
    <citation type="submission" date="2019-12" db="EMBL/GenBank/DDBJ databases">
        <title>Genomic-based taxomic classification of the family Erythrobacteraceae.</title>
        <authorList>
            <person name="Xu L."/>
        </authorList>
    </citation>
    <scope>NUCLEOTIDE SEQUENCE [LARGE SCALE GENOMIC DNA]</scope>
    <source>
        <strain evidence="4 5">LMG 29518</strain>
    </source>
</reference>
<feature type="domain" description="EAL" evidence="2">
    <location>
        <begin position="268"/>
        <end position="518"/>
    </location>
</feature>
<dbReference type="InterPro" id="IPR052155">
    <property type="entry name" value="Biofilm_reg_signaling"/>
</dbReference>
<evidence type="ECO:0000259" key="3">
    <source>
        <dbReference type="PROSITE" id="PS50887"/>
    </source>
</evidence>
<dbReference type="EMBL" id="WTYT01000001">
    <property type="protein sequence ID" value="MXO64895.1"/>
    <property type="molecule type" value="Genomic_DNA"/>
</dbReference>
<dbReference type="InterPro" id="IPR029787">
    <property type="entry name" value="Nucleotide_cyclase"/>
</dbReference>
<dbReference type="PANTHER" id="PTHR44757">
    <property type="entry name" value="DIGUANYLATE CYCLASE DGCP"/>
    <property type="match status" value="1"/>
</dbReference>